<evidence type="ECO:0000313" key="8">
    <source>
        <dbReference type="Proteomes" id="UP000053477"/>
    </source>
</evidence>
<dbReference type="GO" id="GO:0016567">
    <property type="term" value="P:protein ubiquitination"/>
    <property type="evidence" value="ECO:0007669"/>
    <property type="project" value="TreeGrafter"/>
</dbReference>
<evidence type="ECO:0000256" key="5">
    <source>
        <dbReference type="SAM" id="MobiDB-lite"/>
    </source>
</evidence>
<dbReference type="SMART" id="SM00184">
    <property type="entry name" value="RING"/>
    <property type="match status" value="1"/>
</dbReference>
<sequence>MGDFVVRAFNLLRRPLGFFAEHELQRDEDFDSSYEGLLALAATLGEVKPRSTPGNVIEALPSGTFKEWKKPDSDARCPICLDDYSDADAVLKCEPCGHWCHKECLQQWLHTARTCPVCRGKVNPAGCPSSPAIAGPSNSNNSNNNNNNSDDDSSDDEDEPSWGSPRIPTAMYHILQTAYFRR</sequence>
<evidence type="ECO:0000256" key="2">
    <source>
        <dbReference type="ARBA" id="ARBA00022771"/>
    </source>
</evidence>
<evidence type="ECO:0000259" key="6">
    <source>
        <dbReference type="PROSITE" id="PS50089"/>
    </source>
</evidence>
<feature type="region of interest" description="Disordered" evidence="5">
    <location>
        <begin position="129"/>
        <end position="167"/>
    </location>
</feature>
<keyword evidence="2 4" id="KW-0863">Zinc-finger</keyword>
<dbReference type="PANTHER" id="PTHR46171:SF3">
    <property type="entry name" value="GH10160P"/>
    <property type="match status" value="1"/>
</dbReference>
<dbReference type="PANTHER" id="PTHR46171">
    <property type="entry name" value="GH10160P"/>
    <property type="match status" value="1"/>
</dbReference>
<evidence type="ECO:0000256" key="1">
    <source>
        <dbReference type="ARBA" id="ARBA00022723"/>
    </source>
</evidence>
<dbReference type="Gene3D" id="3.30.40.10">
    <property type="entry name" value="Zinc/RING finger domain, C3HC4 (zinc finger)"/>
    <property type="match status" value="1"/>
</dbReference>
<evidence type="ECO:0000313" key="7">
    <source>
        <dbReference type="EMBL" id="KLO09520.1"/>
    </source>
</evidence>
<accession>A0A0H2RCG7</accession>
<reference evidence="7 8" key="1">
    <citation type="submission" date="2015-04" db="EMBL/GenBank/DDBJ databases">
        <title>Complete genome sequence of Schizopora paradoxa KUC8140, a cosmopolitan wood degrader in East Asia.</title>
        <authorList>
            <consortium name="DOE Joint Genome Institute"/>
            <person name="Min B."/>
            <person name="Park H."/>
            <person name="Jang Y."/>
            <person name="Kim J.-J."/>
            <person name="Kim K.H."/>
            <person name="Pangilinan J."/>
            <person name="Lipzen A."/>
            <person name="Riley R."/>
            <person name="Grigoriev I.V."/>
            <person name="Spatafora J.W."/>
            <person name="Choi I.-G."/>
        </authorList>
    </citation>
    <scope>NUCLEOTIDE SEQUENCE [LARGE SCALE GENOMIC DNA]</scope>
    <source>
        <strain evidence="7 8">KUC8140</strain>
    </source>
</reference>
<dbReference type="SUPFAM" id="SSF57850">
    <property type="entry name" value="RING/U-box"/>
    <property type="match status" value="1"/>
</dbReference>
<dbReference type="EMBL" id="KQ086053">
    <property type="protein sequence ID" value="KLO09520.1"/>
    <property type="molecule type" value="Genomic_DNA"/>
</dbReference>
<feature type="domain" description="RING-type" evidence="6">
    <location>
        <begin position="77"/>
        <end position="119"/>
    </location>
</feature>
<dbReference type="STRING" id="27342.A0A0H2RCG7"/>
<protein>
    <recommendedName>
        <fullName evidence="6">RING-type domain-containing protein</fullName>
    </recommendedName>
</protein>
<proteinExistence type="predicted"/>
<keyword evidence="8" id="KW-1185">Reference proteome</keyword>
<dbReference type="GO" id="GO:0061630">
    <property type="term" value="F:ubiquitin protein ligase activity"/>
    <property type="evidence" value="ECO:0007669"/>
    <property type="project" value="TreeGrafter"/>
</dbReference>
<dbReference type="OrthoDB" id="8062037at2759"/>
<dbReference type="AlphaFoldDB" id="A0A0H2RCG7"/>
<keyword evidence="1" id="KW-0479">Metal-binding</keyword>
<dbReference type="PROSITE" id="PS50089">
    <property type="entry name" value="ZF_RING_2"/>
    <property type="match status" value="1"/>
</dbReference>
<evidence type="ECO:0000256" key="4">
    <source>
        <dbReference type="PROSITE-ProRule" id="PRU00175"/>
    </source>
</evidence>
<name>A0A0H2RCG7_9AGAM</name>
<keyword evidence="3" id="KW-0862">Zinc</keyword>
<dbReference type="InterPro" id="IPR013083">
    <property type="entry name" value="Znf_RING/FYVE/PHD"/>
</dbReference>
<dbReference type="InterPro" id="IPR001841">
    <property type="entry name" value="Znf_RING"/>
</dbReference>
<gene>
    <name evidence="7" type="ORF">SCHPADRAFT_979731</name>
</gene>
<dbReference type="Proteomes" id="UP000053477">
    <property type="component" value="Unassembled WGS sequence"/>
</dbReference>
<feature type="compositionally biased region" description="Low complexity" evidence="5">
    <location>
        <begin position="137"/>
        <end position="148"/>
    </location>
</feature>
<feature type="compositionally biased region" description="Acidic residues" evidence="5">
    <location>
        <begin position="149"/>
        <end position="160"/>
    </location>
</feature>
<dbReference type="SMART" id="SM00744">
    <property type="entry name" value="RINGv"/>
    <property type="match status" value="1"/>
</dbReference>
<dbReference type="InterPro" id="IPR011016">
    <property type="entry name" value="Znf_RING-CH"/>
</dbReference>
<dbReference type="InParanoid" id="A0A0H2RCG7"/>
<dbReference type="Pfam" id="PF13639">
    <property type="entry name" value="zf-RING_2"/>
    <property type="match status" value="1"/>
</dbReference>
<evidence type="ECO:0000256" key="3">
    <source>
        <dbReference type="ARBA" id="ARBA00022833"/>
    </source>
</evidence>
<organism evidence="7 8">
    <name type="scientific">Schizopora paradoxa</name>
    <dbReference type="NCBI Taxonomy" id="27342"/>
    <lineage>
        <taxon>Eukaryota</taxon>
        <taxon>Fungi</taxon>
        <taxon>Dikarya</taxon>
        <taxon>Basidiomycota</taxon>
        <taxon>Agaricomycotina</taxon>
        <taxon>Agaricomycetes</taxon>
        <taxon>Hymenochaetales</taxon>
        <taxon>Schizoporaceae</taxon>
        <taxon>Schizopora</taxon>
    </lineage>
</organism>
<dbReference type="GO" id="GO:0008270">
    <property type="term" value="F:zinc ion binding"/>
    <property type="evidence" value="ECO:0007669"/>
    <property type="project" value="UniProtKB-KW"/>
</dbReference>